<name>A0ABN8NS56_9CNID</name>
<evidence type="ECO:0008006" key="4">
    <source>
        <dbReference type="Google" id="ProtNLM"/>
    </source>
</evidence>
<gene>
    <name evidence="2" type="ORF">PLOB_00023494</name>
</gene>
<evidence type="ECO:0000313" key="3">
    <source>
        <dbReference type="Proteomes" id="UP001159405"/>
    </source>
</evidence>
<evidence type="ECO:0000256" key="1">
    <source>
        <dbReference type="ARBA" id="ARBA00023125"/>
    </source>
</evidence>
<dbReference type="Gene3D" id="1.10.150.130">
    <property type="match status" value="1"/>
</dbReference>
<evidence type="ECO:0000313" key="2">
    <source>
        <dbReference type="EMBL" id="CAH3115213.1"/>
    </source>
</evidence>
<sequence length="197" mass="21931">CQSGFGASYAGDWIYGSFADTTSPLSRSITFKDLFAITAAVNTWAASLACRNILFHWDNLSIVHILSNRQVPGRLSCGFLFSNSCKTSTLGQLHVNPPNYFVGELSDSSHFTYNSAQRRFVHFSQDFSLVPLPASQETIILLATHLAQRIKPQSMNVYLAAVRSLHISHGLYYPLQPGLRLKQALRGIERKHFSAPK</sequence>
<feature type="non-terminal residue" evidence="2">
    <location>
        <position position="1"/>
    </location>
</feature>
<dbReference type="Proteomes" id="UP001159405">
    <property type="component" value="Unassembled WGS sequence"/>
</dbReference>
<organism evidence="2 3">
    <name type="scientific">Porites lobata</name>
    <dbReference type="NCBI Taxonomy" id="104759"/>
    <lineage>
        <taxon>Eukaryota</taxon>
        <taxon>Metazoa</taxon>
        <taxon>Cnidaria</taxon>
        <taxon>Anthozoa</taxon>
        <taxon>Hexacorallia</taxon>
        <taxon>Scleractinia</taxon>
        <taxon>Fungiina</taxon>
        <taxon>Poritidae</taxon>
        <taxon>Porites</taxon>
    </lineage>
</organism>
<dbReference type="InterPro" id="IPR010998">
    <property type="entry name" value="Integrase_recombinase_N"/>
</dbReference>
<comment type="caution">
    <text evidence="2">The sequence shown here is derived from an EMBL/GenBank/DDBJ whole genome shotgun (WGS) entry which is preliminary data.</text>
</comment>
<reference evidence="2 3" key="1">
    <citation type="submission" date="2022-05" db="EMBL/GenBank/DDBJ databases">
        <authorList>
            <consortium name="Genoscope - CEA"/>
            <person name="William W."/>
        </authorList>
    </citation>
    <scope>NUCLEOTIDE SEQUENCE [LARGE SCALE GENOMIC DNA]</scope>
</reference>
<accession>A0ABN8NS56</accession>
<protein>
    <recommendedName>
        <fullName evidence="4">Reverse transcriptase</fullName>
    </recommendedName>
</protein>
<dbReference type="EMBL" id="CALNXK010000028">
    <property type="protein sequence ID" value="CAH3115213.1"/>
    <property type="molecule type" value="Genomic_DNA"/>
</dbReference>
<keyword evidence="3" id="KW-1185">Reference proteome</keyword>
<keyword evidence="1" id="KW-0238">DNA-binding</keyword>
<dbReference type="SUPFAM" id="SSF47823">
    <property type="entry name" value="lambda integrase-like, N-terminal domain"/>
    <property type="match status" value="1"/>
</dbReference>
<proteinExistence type="predicted"/>